<dbReference type="EMBL" id="DSTX01000011">
    <property type="protein sequence ID" value="HFK20824.1"/>
    <property type="molecule type" value="Genomic_DNA"/>
</dbReference>
<proteinExistence type="predicted"/>
<protein>
    <submittedName>
        <fullName evidence="2">Uncharacterized protein</fullName>
    </submittedName>
</protein>
<organism evidence="2">
    <name type="scientific">Candidatus Methanomethylicus mesodigestus</name>
    <dbReference type="NCBI Taxonomy" id="1867258"/>
    <lineage>
        <taxon>Archaea</taxon>
        <taxon>Thermoproteota</taxon>
        <taxon>Methanosuratincolia</taxon>
        <taxon>Candidatus Methanomethylicales</taxon>
        <taxon>Candidatus Methanomethylicaceae</taxon>
        <taxon>Candidatus Methanomethylicus</taxon>
    </lineage>
</organism>
<sequence length="175" mass="18032">MVPSKSPVRKHTAYFALLALSLALAAASASAIAPAALASGEPGSHSRTGAAAMPSESAQETVLAEIQAAFLLLSDAESRGANVTSAAVDLNRALALASSGNQQSVSEAAAIVQGVRSSVPSLLAEGEAARYWGTVGLAAWLAALAAAGILVYLYTPKLVWRIWMRSKRRWTVSAQ</sequence>
<keyword evidence="1" id="KW-1133">Transmembrane helix</keyword>
<accession>A0A7C3ESM3</accession>
<reference evidence="2" key="1">
    <citation type="journal article" date="2020" name="mSystems">
        <title>Genome- and Community-Level Interaction Insights into Carbon Utilization and Element Cycling Functions of Hydrothermarchaeota in Hydrothermal Sediment.</title>
        <authorList>
            <person name="Zhou Z."/>
            <person name="Liu Y."/>
            <person name="Xu W."/>
            <person name="Pan J."/>
            <person name="Luo Z.H."/>
            <person name="Li M."/>
        </authorList>
    </citation>
    <scope>NUCLEOTIDE SEQUENCE [LARGE SCALE GENOMIC DNA]</scope>
    <source>
        <strain evidence="2">SpSt-468</strain>
    </source>
</reference>
<dbReference type="AlphaFoldDB" id="A0A7C3ESM3"/>
<feature type="transmembrane region" description="Helical" evidence="1">
    <location>
        <begin position="131"/>
        <end position="155"/>
    </location>
</feature>
<gene>
    <name evidence="2" type="ORF">ENS19_06010</name>
</gene>
<keyword evidence="1" id="KW-0812">Transmembrane</keyword>
<evidence type="ECO:0000256" key="1">
    <source>
        <dbReference type="SAM" id="Phobius"/>
    </source>
</evidence>
<comment type="caution">
    <text evidence="2">The sequence shown here is derived from an EMBL/GenBank/DDBJ whole genome shotgun (WGS) entry which is preliminary data.</text>
</comment>
<name>A0A7C3ESM3_9CREN</name>
<evidence type="ECO:0000313" key="2">
    <source>
        <dbReference type="EMBL" id="HFK20824.1"/>
    </source>
</evidence>
<keyword evidence="1" id="KW-0472">Membrane</keyword>